<dbReference type="EMBL" id="MN740115">
    <property type="protein sequence ID" value="QHT88372.1"/>
    <property type="molecule type" value="Genomic_DNA"/>
</dbReference>
<name>A0A6C0I6F5_9ZZZZ</name>
<dbReference type="AlphaFoldDB" id="A0A6C0I6F5"/>
<organism evidence="1">
    <name type="scientific">viral metagenome</name>
    <dbReference type="NCBI Taxonomy" id="1070528"/>
    <lineage>
        <taxon>unclassified sequences</taxon>
        <taxon>metagenomes</taxon>
        <taxon>organismal metagenomes</taxon>
    </lineage>
</organism>
<evidence type="ECO:0000313" key="1">
    <source>
        <dbReference type="EMBL" id="QHT88372.1"/>
    </source>
</evidence>
<reference evidence="1" key="1">
    <citation type="journal article" date="2020" name="Nature">
        <title>Giant virus diversity and host interactions through global metagenomics.</title>
        <authorList>
            <person name="Schulz F."/>
            <person name="Roux S."/>
            <person name="Paez-Espino D."/>
            <person name="Jungbluth S."/>
            <person name="Walsh D.A."/>
            <person name="Denef V.J."/>
            <person name="McMahon K.D."/>
            <person name="Konstantinidis K.T."/>
            <person name="Eloe-Fadrosh E.A."/>
            <person name="Kyrpides N.C."/>
            <person name="Woyke T."/>
        </authorList>
    </citation>
    <scope>NUCLEOTIDE SEQUENCE</scope>
    <source>
        <strain evidence="1">GVMAG-M-3300023184-50</strain>
    </source>
</reference>
<proteinExistence type="predicted"/>
<protein>
    <submittedName>
        <fullName evidence="1">Uncharacterized protein</fullName>
    </submittedName>
</protein>
<accession>A0A6C0I6F5</accession>
<sequence>MNHTKAFFQQFQTVVEQLQEMFPEDVDFPTFSTFLGLLQKTNPTLVIKTFYDNVNVKYSKQIDDRDEEFITKYKGEEYGNDMIDIVSKLQGYWTVLSPDTRKSIWMYMFVLKELAKKIYTPAA</sequence>